<sequence length="50" mass="5877">MAMSDWSQPVDFDFSDSLQTKRVEADEEHSSEENNPMRPDLMHFVLRPHS</sequence>
<protein>
    <submittedName>
        <fullName evidence="2">Uncharacterized protein</fullName>
    </submittedName>
</protein>
<dbReference type="EMBL" id="GBRH01280359">
    <property type="protein sequence ID" value="JAD17536.1"/>
    <property type="molecule type" value="Transcribed_RNA"/>
</dbReference>
<proteinExistence type="predicted"/>
<accession>A0A0A8XUJ5</accession>
<evidence type="ECO:0000313" key="2">
    <source>
        <dbReference type="EMBL" id="JAD17536.1"/>
    </source>
</evidence>
<evidence type="ECO:0000256" key="1">
    <source>
        <dbReference type="SAM" id="MobiDB-lite"/>
    </source>
</evidence>
<organism evidence="2">
    <name type="scientific">Arundo donax</name>
    <name type="common">Giant reed</name>
    <name type="synonym">Donax arundinaceus</name>
    <dbReference type="NCBI Taxonomy" id="35708"/>
    <lineage>
        <taxon>Eukaryota</taxon>
        <taxon>Viridiplantae</taxon>
        <taxon>Streptophyta</taxon>
        <taxon>Embryophyta</taxon>
        <taxon>Tracheophyta</taxon>
        <taxon>Spermatophyta</taxon>
        <taxon>Magnoliopsida</taxon>
        <taxon>Liliopsida</taxon>
        <taxon>Poales</taxon>
        <taxon>Poaceae</taxon>
        <taxon>PACMAD clade</taxon>
        <taxon>Arundinoideae</taxon>
        <taxon>Arundineae</taxon>
        <taxon>Arundo</taxon>
    </lineage>
</organism>
<reference evidence="2" key="2">
    <citation type="journal article" date="2015" name="Data Brief">
        <title>Shoot transcriptome of the giant reed, Arundo donax.</title>
        <authorList>
            <person name="Barrero R.A."/>
            <person name="Guerrero F.D."/>
            <person name="Moolhuijzen P."/>
            <person name="Goolsby J.A."/>
            <person name="Tidwell J."/>
            <person name="Bellgard S.E."/>
            <person name="Bellgard M.I."/>
        </authorList>
    </citation>
    <scope>NUCLEOTIDE SEQUENCE</scope>
    <source>
        <tissue evidence="2">Shoot tissue taken approximately 20 cm above the soil surface</tissue>
    </source>
</reference>
<dbReference type="AlphaFoldDB" id="A0A0A8XUJ5"/>
<reference evidence="2" key="1">
    <citation type="submission" date="2014-09" db="EMBL/GenBank/DDBJ databases">
        <authorList>
            <person name="Magalhaes I.L.F."/>
            <person name="Oliveira U."/>
            <person name="Santos F.R."/>
            <person name="Vidigal T.H.D.A."/>
            <person name="Brescovit A.D."/>
            <person name="Santos A.J."/>
        </authorList>
    </citation>
    <scope>NUCLEOTIDE SEQUENCE</scope>
    <source>
        <tissue evidence="2">Shoot tissue taken approximately 20 cm above the soil surface</tissue>
    </source>
</reference>
<feature type="region of interest" description="Disordered" evidence="1">
    <location>
        <begin position="1"/>
        <end position="41"/>
    </location>
</feature>
<name>A0A0A8XUJ5_ARUDO</name>